<comment type="caution">
    <text evidence="1">The sequence shown here is derived from an EMBL/GenBank/DDBJ whole genome shotgun (WGS) entry which is preliminary data.</text>
</comment>
<evidence type="ECO:0000313" key="2">
    <source>
        <dbReference type="Proteomes" id="UP000178724"/>
    </source>
</evidence>
<sequence>MTFDVPVVKLFIILKEANMSNTKGLFFTCCLMIGISALAAGCGQQPGGSYSNGSKNPVISTGELFNVSGATAIAAASAASTTSSSAVKSFSAMNVTELLKLDADGKISSVFSDAFAAKWHPPISVIETGPDGSLYVGFQWGIWLQSGSAEGTQAAFFKIGTDGSVEVVDDSINGVGTWYGGSENGELPVKQVQFDSDGNLYYLGKTSAGNTILKKKTTAGVISQIGSSNYEVRDFLVTPNGYVLFHGSNVGNWSIEWLRIIYGSTVNTIFYNDGAGWLRAYYYYTYGGENYVMLIGENLTLLNESAIPQKYSGITRVKLNSTGAPALVEALYDDNNMYNDTYTTIGSQLTWGYWDPTEMANKRFFITDSYGQVKPSLSLEAGVTEASIRAFIRKKYQSVTADTLDSITFAGLAATLESWQINNFLDNLIAANVTGVTWTKWREENGLNGIRFGNAKQIVFASSGKLYAVMRLDDWGAGSSKGDKLFQIVNASGSAEIVGFQQDTANYFKSMSKVRSFGNYAVYLSNKVGMYKIFRLDLNDPAAAPTDMIPTLSNVEIFNFNYDSSTGKLYYDVYDLSNNTSYVASQLLTSTTADSRVSAEGYTITDIVPFKAD</sequence>
<dbReference type="EMBL" id="METM01000024">
    <property type="protein sequence ID" value="OGB89520.1"/>
    <property type="molecule type" value="Genomic_DNA"/>
</dbReference>
<protein>
    <submittedName>
        <fullName evidence="1">Uncharacterized protein</fullName>
    </submittedName>
</protein>
<proteinExistence type="predicted"/>
<organism evidence="1 2">
    <name type="scientific">candidate division WOR-1 bacterium RIFCSPHIGHO2_01_FULL_53_15</name>
    <dbReference type="NCBI Taxonomy" id="1802564"/>
    <lineage>
        <taxon>Bacteria</taxon>
        <taxon>Bacillati</taxon>
        <taxon>Saganbacteria</taxon>
    </lineage>
</organism>
<evidence type="ECO:0000313" key="1">
    <source>
        <dbReference type="EMBL" id="OGB89520.1"/>
    </source>
</evidence>
<dbReference type="Proteomes" id="UP000178724">
    <property type="component" value="Unassembled WGS sequence"/>
</dbReference>
<accession>A0A1F4Q0X4</accession>
<dbReference type="AlphaFoldDB" id="A0A1F4Q0X4"/>
<name>A0A1F4Q0X4_UNCSA</name>
<reference evidence="1 2" key="1">
    <citation type="journal article" date="2016" name="Nat. Commun.">
        <title>Thousands of microbial genomes shed light on interconnected biogeochemical processes in an aquifer system.</title>
        <authorList>
            <person name="Anantharaman K."/>
            <person name="Brown C.T."/>
            <person name="Hug L.A."/>
            <person name="Sharon I."/>
            <person name="Castelle C.J."/>
            <person name="Probst A.J."/>
            <person name="Thomas B.C."/>
            <person name="Singh A."/>
            <person name="Wilkins M.J."/>
            <person name="Karaoz U."/>
            <person name="Brodie E.L."/>
            <person name="Williams K.H."/>
            <person name="Hubbard S.S."/>
            <person name="Banfield J.F."/>
        </authorList>
    </citation>
    <scope>NUCLEOTIDE SEQUENCE [LARGE SCALE GENOMIC DNA]</scope>
</reference>
<gene>
    <name evidence="1" type="ORF">A2625_01210</name>
</gene>